<dbReference type="EMBL" id="GBXM01002492">
    <property type="protein sequence ID" value="JAI06086.1"/>
    <property type="molecule type" value="Transcribed_RNA"/>
</dbReference>
<reference evidence="1" key="2">
    <citation type="journal article" date="2015" name="Fish Shellfish Immunol.">
        <title>Early steps in the European eel (Anguilla anguilla)-Vibrio vulnificus interaction in the gills: Role of the RtxA13 toxin.</title>
        <authorList>
            <person name="Callol A."/>
            <person name="Pajuelo D."/>
            <person name="Ebbesson L."/>
            <person name="Teles M."/>
            <person name="MacKenzie S."/>
            <person name="Amaro C."/>
        </authorList>
    </citation>
    <scope>NUCLEOTIDE SEQUENCE</scope>
</reference>
<proteinExistence type="predicted"/>
<organism evidence="1">
    <name type="scientific">Anguilla anguilla</name>
    <name type="common">European freshwater eel</name>
    <name type="synonym">Muraena anguilla</name>
    <dbReference type="NCBI Taxonomy" id="7936"/>
    <lineage>
        <taxon>Eukaryota</taxon>
        <taxon>Metazoa</taxon>
        <taxon>Chordata</taxon>
        <taxon>Craniata</taxon>
        <taxon>Vertebrata</taxon>
        <taxon>Euteleostomi</taxon>
        <taxon>Actinopterygii</taxon>
        <taxon>Neopterygii</taxon>
        <taxon>Teleostei</taxon>
        <taxon>Anguilliformes</taxon>
        <taxon>Anguillidae</taxon>
        <taxon>Anguilla</taxon>
    </lineage>
</organism>
<protein>
    <submittedName>
        <fullName evidence="1">Uncharacterized protein</fullName>
    </submittedName>
</protein>
<name>A0A0E9XW45_ANGAN</name>
<reference evidence="1" key="1">
    <citation type="submission" date="2014-11" db="EMBL/GenBank/DDBJ databases">
        <authorList>
            <person name="Amaro Gonzalez C."/>
        </authorList>
    </citation>
    <scope>NUCLEOTIDE SEQUENCE</scope>
</reference>
<sequence>MSWIKGVWSLPLTLIKEHRH</sequence>
<dbReference type="AlphaFoldDB" id="A0A0E9XW45"/>
<accession>A0A0E9XW45</accession>
<evidence type="ECO:0000313" key="1">
    <source>
        <dbReference type="EMBL" id="JAI06086.1"/>
    </source>
</evidence>